<dbReference type="AlphaFoldDB" id="A0A368W7R5"/>
<proteinExistence type="predicted"/>
<dbReference type="Proteomes" id="UP000252415">
    <property type="component" value="Unassembled WGS sequence"/>
</dbReference>
<keyword evidence="1" id="KW-1133">Transmembrane helix</keyword>
<keyword evidence="1" id="KW-0812">Transmembrane</keyword>
<comment type="caution">
    <text evidence="2">The sequence shown here is derived from an EMBL/GenBank/DDBJ whole genome shotgun (WGS) entry which is preliminary data.</text>
</comment>
<evidence type="ECO:0000256" key="1">
    <source>
        <dbReference type="SAM" id="Phobius"/>
    </source>
</evidence>
<dbReference type="EMBL" id="QPJD01000001">
    <property type="protein sequence ID" value="RCW51695.1"/>
    <property type="molecule type" value="Genomic_DNA"/>
</dbReference>
<reference evidence="2 3" key="1">
    <citation type="submission" date="2018-07" db="EMBL/GenBank/DDBJ databases">
        <title>Genomic Encyclopedia of Type Strains, Phase III (KMG-III): the genomes of soil and plant-associated and newly described type strains.</title>
        <authorList>
            <person name="Whitman W."/>
        </authorList>
    </citation>
    <scope>NUCLEOTIDE SEQUENCE [LARGE SCALE GENOMIC DNA]</scope>
    <source>
        <strain evidence="2 3">CECT 7506</strain>
    </source>
</reference>
<keyword evidence="3" id="KW-1185">Reference proteome</keyword>
<feature type="transmembrane region" description="Helical" evidence="1">
    <location>
        <begin position="94"/>
        <end position="115"/>
    </location>
</feature>
<feature type="transmembrane region" description="Helical" evidence="1">
    <location>
        <begin position="65"/>
        <end position="82"/>
    </location>
</feature>
<protein>
    <submittedName>
        <fullName evidence="2">Uncharacterized protein</fullName>
    </submittedName>
</protein>
<evidence type="ECO:0000313" key="3">
    <source>
        <dbReference type="Proteomes" id="UP000252415"/>
    </source>
</evidence>
<keyword evidence="1" id="KW-0472">Membrane</keyword>
<gene>
    <name evidence="2" type="ORF">DFP97_10135</name>
</gene>
<evidence type="ECO:0000313" key="2">
    <source>
        <dbReference type="EMBL" id="RCW51695.1"/>
    </source>
</evidence>
<sequence>MQAHKQRKTGEFAAVLLSVWLGITATTVSHLWSVYDPVKANPILLKMGSWMPGWWGIGPYAGKETAGLLVWLATWAIFHWTIGRKEVALKPWTIVFAVAFIANLIVIWPTVYHALLGWPNMPNTLPGG</sequence>
<feature type="transmembrane region" description="Helical" evidence="1">
    <location>
        <begin position="12"/>
        <end position="32"/>
    </location>
</feature>
<organism evidence="2 3">
    <name type="scientific">Paenibacillus prosopidis</name>
    <dbReference type="NCBI Taxonomy" id="630520"/>
    <lineage>
        <taxon>Bacteria</taxon>
        <taxon>Bacillati</taxon>
        <taxon>Bacillota</taxon>
        <taxon>Bacilli</taxon>
        <taxon>Bacillales</taxon>
        <taxon>Paenibacillaceae</taxon>
        <taxon>Paenibacillus</taxon>
    </lineage>
</organism>
<accession>A0A368W7R5</accession>
<name>A0A368W7R5_9BACL</name>
<dbReference type="RefSeq" id="WP_245975764.1">
    <property type="nucleotide sequence ID" value="NZ_QPJD01000001.1"/>
</dbReference>